<gene>
    <name evidence="1" type="ORF">F4Y08_05830</name>
</gene>
<name>A0A6B1DRJ1_9CHLR</name>
<dbReference type="EMBL" id="VXPY01000036">
    <property type="protein sequence ID" value="MYD89847.1"/>
    <property type="molecule type" value="Genomic_DNA"/>
</dbReference>
<sequence>MNSRTQSEQVRKTCGSLKAYGWYSTCSVAEVAQRMNAAGKRTARGHVWTEANLRAFARRHGFTRDALQNLKPLVVTIDEPGLFEMARADVAGVLSVKDGMRNARVISRYIEKGSAENKARLWQAIQDDSAVRAEVLRFAPLMLDHPWAAEDYQEFLDHAHAVDAAGS</sequence>
<reference evidence="1" key="1">
    <citation type="submission" date="2019-09" db="EMBL/GenBank/DDBJ databases">
        <title>Characterisation of the sponge microbiome using genome-centric metagenomics.</title>
        <authorList>
            <person name="Engelberts J.P."/>
            <person name="Robbins S.J."/>
            <person name="De Goeij J.M."/>
            <person name="Aranda M."/>
            <person name="Bell S.C."/>
            <person name="Webster N.S."/>
        </authorList>
    </citation>
    <scope>NUCLEOTIDE SEQUENCE</scope>
    <source>
        <strain evidence="1">SB0662_bin_9</strain>
    </source>
</reference>
<comment type="caution">
    <text evidence="1">The sequence shown here is derived from an EMBL/GenBank/DDBJ whole genome shotgun (WGS) entry which is preliminary data.</text>
</comment>
<accession>A0A6B1DRJ1</accession>
<proteinExistence type="predicted"/>
<organism evidence="1">
    <name type="scientific">Caldilineaceae bacterium SB0662_bin_9</name>
    <dbReference type="NCBI Taxonomy" id="2605258"/>
    <lineage>
        <taxon>Bacteria</taxon>
        <taxon>Bacillati</taxon>
        <taxon>Chloroflexota</taxon>
        <taxon>Caldilineae</taxon>
        <taxon>Caldilineales</taxon>
        <taxon>Caldilineaceae</taxon>
    </lineage>
</organism>
<protein>
    <submittedName>
        <fullName evidence="1">Uncharacterized protein</fullName>
    </submittedName>
</protein>
<dbReference type="AlphaFoldDB" id="A0A6B1DRJ1"/>
<evidence type="ECO:0000313" key="1">
    <source>
        <dbReference type="EMBL" id="MYD89847.1"/>
    </source>
</evidence>